<keyword evidence="2" id="KW-1185">Reference proteome</keyword>
<sequence>MEREERYIVIKRSDAEKYLGHFNFQLLDTLENSIKKGRDIESKPPLQCVVVESDWPEYETVWSMIESRVDGISEAVKPREPVSFDALADAVQHVTGGIRMEFDSKSDKGHQAVPFMNFNSLSRIVEMFRAPINPVEGGE</sequence>
<dbReference type="EMBL" id="CP028487">
    <property type="protein sequence ID" value="AVX37784.1"/>
    <property type="molecule type" value="Genomic_DNA"/>
</dbReference>
<evidence type="ECO:0000313" key="1">
    <source>
        <dbReference type="EMBL" id="AVX37784.1"/>
    </source>
</evidence>
<name>A0ABM6URS6_9GAMM</name>
<gene>
    <name evidence="1" type="ORF">DA391_08995</name>
</gene>
<reference evidence="2" key="1">
    <citation type="journal article" date="2018" name="Genome Announc.">
        <title>First complete genome sequence of Yersinia massiliensis.</title>
        <authorList>
            <person name="Thomas M.C."/>
            <person name="Arling V."/>
            <person name="Goji N."/>
            <person name="Janzen T.W."/>
            <person name="Duceppe M.-O."/>
            <person name="Mathews A."/>
            <person name="Carrillo C."/>
            <person name="Amoako K."/>
        </authorList>
    </citation>
    <scope>NUCLEOTIDE SEQUENCE [LARGE SCALE GENOMIC DNA]</scope>
    <source>
        <strain evidence="2">GTA</strain>
    </source>
</reference>
<dbReference type="Proteomes" id="UP000240908">
    <property type="component" value="Chromosome"/>
</dbReference>
<dbReference type="RefSeq" id="WP_108087562.1">
    <property type="nucleotide sequence ID" value="NZ_CP028487.1"/>
</dbReference>
<proteinExistence type="predicted"/>
<accession>A0ABM6URS6</accession>
<evidence type="ECO:0000313" key="2">
    <source>
        <dbReference type="Proteomes" id="UP000240908"/>
    </source>
</evidence>
<organism evidence="1 2">
    <name type="scientific">Yersinia massiliensis</name>
    <dbReference type="NCBI Taxonomy" id="419257"/>
    <lineage>
        <taxon>Bacteria</taxon>
        <taxon>Pseudomonadati</taxon>
        <taxon>Pseudomonadota</taxon>
        <taxon>Gammaproteobacteria</taxon>
        <taxon>Enterobacterales</taxon>
        <taxon>Yersiniaceae</taxon>
        <taxon>Yersinia</taxon>
    </lineage>
</organism>
<protein>
    <submittedName>
        <fullName evidence="1">Uncharacterized protein</fullName>
    </submittedName>
</protein>